<proteinExistence type="predicted"/>
<name>A0ABY1MVD6_9PROT</name>
<gene>
    <name evidence="1" type="ORF">AFERRI_50802</name>
</gene>
<organism evidence="1 2">
    <name type="scientific">Acidithiobacillus ferrivorans</name>
    <dbReference type="NCBI Taxonomy" id="160808"/>
    <lineage>
        <taxon>Bacteria</taxon>
        <taxon>Pseudomonadati</taxon>
        <taxon>Pseudomonadota</taxon>
        <taxon>Acidithiobacillia</taxon>
        <taxon>Acidithiobacillales</taxon>
        <taxon>Acidithiobacillaceae</taxon>
        <taxon>Acidithiobacillus</taxon>
    </lineage>
</organism>
<dbReference type="Proteomes" id="UP000193925">
    <property type="component" value="Chromosome AFERRI"/>
</dbReference>
<dbReference type="EMBL" id="LT841305">
    <property type="protein sequence ID" value="SMH67600.1"/>
    <property type="molecule type" value="Genomic_DNA"/>
</dbReference>
<accession>A0ABY1MVD6</accession>
<keyword evidence="2" id="KW-1185">Reference proteome</keyword>
<evidence type="ECO:0000313" key="2">
    <source>
        <dbReference type="Proteomes" id="UP000193925"/>
    </source>
</evidence>
<reference evidence="1 2" key="1">
    <citation type="submission" date="2017-03" db="EMBL/GenBank/DDBJ databases">
        <authorList>
            <person name="Regsiter A."/>
            <person name="William W."/>
        </authorList>
    </citation>
    <scope>NUCLEOTIDE SEQUENCE [LARGE SCALE GENOMIC DNA]</scope>
    <source>
        <strain evidence="1">PRJEB5721</strain>
    </source>
</reference>
<sequence>MQEYTDDYCCTKLRLHPMVSALARAAAGRAAAQRLQRVSGASSGGTVTEYPTGVGGAACADIFAGAQSQQPQ</sequence>
<protein>
    <submittedName>
        <fullName evidence="1">Uncharacterized protein</fullName>
    </submittedName>
</protein>
<evidence type="ECO:0000313" key="1">
    <source>
        <dbReference type="EMBL" id="SMH67600.1"/>
    </source>
</evidence>